<gene>
    <name evidence="2" type="ORF">LEMA_P000320.1</name>
</gene>
<dbReference type="eggNOG" id="ENOG502RHRU">
    <property type="taxonomic scope" value="Eukaryota"/>
</dbReference>
<feature type="compositionally biased region" description="Basic residues" evidence="1">
    <location>
        <begin position="89"/>
        <end position="100"/>
    </location>
</feature>
<dbReference type="HOGENOM" id="CLU_395372_0_0_1"/>
<accession>E5ADF6</accession>
<organism evidence="2 3">
    <name type="scientific">Leptosphaeria maculans (strain JN3 / isolate v23.1.3 / race Av1-4-5-6-7-8)</name>
    <name type="common">Blackleg fungus</name>
    <name type="synonym">Phoma lingam</name>
    <dbReference type="NCBI Taxonomy" id="985895"/>
    <lineage>
        <taxon>Eukaryota</taxon>
        <taxon>Fungi</taxon>
        <taxon>Dikarya</taxon>
        <taxon>Ascomycota</taxon>
        <taxon>Pezizomycotina</taxon>
        <taxon>Dothideomycetes</taxon>
        <taxon>Pleosporomycetidae</taxon>
        <taxon>Pleosporales</taxon>
        <taxon>Pleosporineae</taxon>
        <taxon>Leptosphaeriaceae</taxon>
        <taxon>Plenodomus</taxon>
        <taxon>Plenodomus lingam/Leptosphaeria maculans species complex</taxon>
    </lineage>
</organism>
<dbReference type="AlphaFoldDB" id="E5ADF6"/>
<dbReference type="OrthoDB" id="415825at2759"/>
<evidence type="ECO:0000313" key="3">
    <source>
        <dbReference type="Proteomes" id="UP000002668"/>
    </source>
</evidence>
<dbReference type="OMA" id="SHVMYKH"/>
<evidence type="ECO:0000313" key="2">
    <source>
        <dbReference type="EMBL" id="CBY01245.1"/>
    </source>
</evidence>
<feature type="compositionally biased region" description="Basic residues" evidence="1">
    <location>
        <begin position="128"/>
        <end position="137"/>
    </location>
</feature>
<dbReference type="Proteomes" id="UP000002668">
    <property type="component" value="Genome"/>
</dbReference>
<dbReference type="VEuPathDB" id="FungiDB:LEMA_P000320.1"/>
<protein>
    <recommendedName>
        <fullName evidence="4">Tachykinin family protein</fullName>
    </recommendedName>
</protein>
<dbReference type="PANTHER" id="PTHR37540">
    <property type="entry name" value="TRANSCRIPTION FACTOR (ACR-2), PUTATIVE-RELATED-RELATED"/>
    <property type="match status" value="1"/>
</dbReference>
<keyword evidence="3" id="KW-1185">Reference proteome</keyword>
<feature type="region of interest" description="Disordered" evidence="1">
    <location>
        <begin position="80"/>
        <end position="170"/>
    </location>
</feature>
<dbReference type="STRING" id="985895.E5ADF6"/>
<reference evidence="3" key="1">
    <citation type="journal article" date="2011" name="Nat. Commun.">
        <title>Effector diversification within compartments of the Leptosphaeria maculans genome affected by Repeat-Induced Point mutations.</title>
        <authorList>
            <person name="Rouxel T."/>
            <person name="Grandaubert J."/>
            <person name="Hane J.K."/>
            <person name="Hoede C."/>
            <person name="van de Wouw A.P."/>
            <person name="Couloux A."/>
            <person name="Dominguez V."/>
            <person name="Anthouard V."/>
            <person name="Bally P."/>
            <person name="Bourras S."/>
            <person name="Cozijnsen A.J."/>
            <person name="Ciuffetti L.M."/>
            <person name="Degrave A."/>
            <person name="Dilmaghani A."/>
            <person name="Duret L."/>
            <person name="Fudal I."/>
            <person name="Goodwin S.B."/>
            <person name="Gout L."/>
            <person name="Glaser N."/>
            <person name="Linglin J."/>
            <person name="Kema G.H.J."/>
            <person name="Lapalu N."/>
            <person name="Lawrence C.B."/>
            <person name="May K."/>
            <person name="Meyer M."/>
            <person name="Ollivier B."/>
            <person name="Poulain J."/>
            <person name="Schoch C.L."/>
            <person name="Simon A."/>
            <person name="Spatafora J.W."/>
            <person name="Stachowiak A."/>
            <person name="Turgeon B.G."/>
            <person name="Tyler B.M."/>
            <person name="Vincent D."/>
            <person name="Weissenbach J."/>
            <person name="Amselem J."/>
            <person name="Quesneville H."/>
            <person name="Oliver R.P."/>
            <person name="Wincker P."/>
            <person name="Balesdent M.-H."/>
            <person name="Howlett B.J."/>
        </authorList>
    </citation>
    <scope>NUCLEOTIDE SEQUENCE [LARGE SCALE GENOMIC DNA]</scope>
    <source>
        <strain evidence="3">JN3 / isolate v23.1.3 / race Av1-4-5-6-7-8</strain>
    </source>
</reference>
<feature type="compositionally biased region" description="Basic and acidic residues" evidence="1">
    <location>
        <begin position="115"/>
        <end position="124"/>
    </location>
</feature>
<sequence>MTTRSTICLQNHWLAPTPAKNRIVLVTFTPCYSRTKLRHVVAPYKVPIFDPTALLHDHGRLRRPGDGSYVDHHPAITVESLDESYRSSTVKKRSNRKRRPPLAPGPPLQFVVASHPDRFKDEQTMRNVRSHVMYKHREHTEPLPSESSSAGEQSRSRSHQSRSPNPFTFSCRTPTDALALASPASQHHSGDLTYGLPSLALESLPVDPFRSLATRIFSMTEVTSVPSTTPVFAIAQTHALDTLDESIPESWETLQQEYIEITPLLCHDWMRSLCSAHMSFLSHASAACVYQDLGDGLLHDSALTVSAKSKVLRMISDRLRTEDPTITIASILLLLISEIGDLKESVFEVHQSGLNQLAAGVTQLSPPLAAFMTMPFHNIAIYRLSLIFALLRGQDALVLPPAAHHRISILPGNSAHLISPLCAPQGNVLDLLNHCSLPTFQILSEMHIYTNSLLAHSPPSSPCTTRSQHLHTHLLSRASTADDAAPDWIYESCRLAASLYCWPILPARRTHASPALKRKLQPSPPRLEYHALVTALHTALMRTNTSAYWSEELRGCFLWTCLVGAVASWSLVPSQLAGRGRNRGCEFRNKDTISDVSQARKFFALHAIRAAVSVPLGRVDGAVLALYTFLRVRRGVVPALEDASTGGQSPWPLNSEAASTFYAISPYPHPKADKHTAYLQVLPSILSRKKKEKKETR</sequence>
<dbReference type="InParanoid" id="E5ADF6"/>
<proteinExistence type="predicted"/>
<dbReference type="PANTHER" id="PTHR37540:SF5">
    <property type="entry name" value="TRANSCRIPTION FACTOR DOMAIN-CONTAINING PROTEIN"/>
    <property type="match status" value="1"/>
</dbReference>
<evidence type="ECO:0008006" key="4">
    <source>
        <dbReference type="Google" id="ProtNLM"/>
    </source>
</evidence>
<evidence type="ECO:0000256" key="1">
    <source>
        <dbReference type="SAM" id="MobiDB-lite"/>
    </source>
</evidence>
<name>E5ADF6_LEPMJ</name>
<dbReference type="EMBL" id="FP929139">
    <property type="protein sequence ID" value="CBY01245.1"/>
    <property type="molecule type" value="Genomic_DNA"/>
</dbReference>